<protein>
    <submittedName>
        <fullName evidence="2">NAD(P)-binding Rossmann-fold superfamily protein</fullName>
    </submittedName>
</protein>
<evidence type="ECO:0000256" key="1">
    <source>
        <dbReference type="SAM" id="MobiDB-lite"/>
    </source>
</evidence>
<accession>A0A392SS20</accession>
<dbReference type="EMBL" id="LXQA010420828">
    <property type="protein sequence ID" value="MCI50720.1"/>
    <property type="molecule type" value="Genomic_DNA"/>
</dbReference>
<comment type="caution">
    <text evidence="2">The sequence shown here is derived from an EMBL/GenBank/DDBJ whole genome shotgun (WGS) entry which is preliminary data.</text>
</comment>
<sequence length="25" mass="2864">MKPGFDPTAGKRPEFYFDDGAYPEQ</sequence>
<proteinExistence type="predicted"/>
<feature type="non-terminal residue" evidence="2">
    <location>
        <position position="25"/>
    </location>
</feature>
<evidence type="ECO:0000313" key="2">
    <source>
        <dbReference type="EMBL" id="MCI50720.1"/>
    </source>
</evidence>
<keyword evidence="3" id="KW-1185">Reference proteome</keyword>
<feature type="region of interest" description="Disordered" evidence="1">
    <location>
        <begin position="1"/>
        <end position="25"/>
    </location>
</feature>
<name>A0A392SS20_9FABA</name>
<reference evidence="2 3" key="1">
    <citation type="journal article" date="2018" name="Front. Plant Sci.">
        <title>Red Clover (Trifolium pratense) and Zigzag Clover (T. medium) - A Picture of Genomic Similarities and Differences.</title>
        <authorList>
            <person name="Dluhosova J."/>
            <person name="Istvanek J."/>
            <person name="Nedelnik J."/>
            <person name="Repkova J."/>
        </authorList>
    </citation>
    <scope>NUCLEOTIDE SEQUENCE [LARGE SCALE GENOMIC DNA]</scope>
    <source>
        <strain evidence="3">cv. 10/8</strain>
        <tissue evidence="2">Leaf</tissue>
    </source>
</reference>
<evidence type="ECO:0000313" key="3">
    <source>
        <dbReference type="Proteomes" id="UP000265520"/>
    </source>
</evidence>
<dbReference type="AlphaFoldDB" id="A0A392SS20"/>
<dbReference type="Proteomes" id="UP000265520">
    <property type="component" value="Unassembled WGS sequence"/>
</dbReference>
<organism evidence="2 3">
    <name type="scientific">Trifolium medium</name>
    <dbReference type="NCBI Taxonomy" id="97028"/>
    <lineage>
        <taxon>Eukaryota</taxon>
        <taxon>Viridiplantae</taxon>
        <taxon>Streptophyta</taxon>
        <taxon>Embryophyta</taxon>
        <taxon>Tracheophyta</taxon>
        <taxon>Spermatophyta</taxon>
        <taxon>Magnoliopsida</taxon>
        <taxon>eudicotyledons</taxon>
        <taxon>Gunneridae</taxon>
        <taxon>Pentapetalae</taxon>
        <taxon>rosids</taxon>
        <taxon>fabids</taxon>
        <taxon>Fabales</taxon>
        <taxon>Fabaceae</taxon>
        <taxon>Papilionoideae</taxon>
        <taxon>50 kb inversion clade</taxon>
        <taxon>NPAAA clade</taxon>
        <taxon>Hologalegina</taxon>
        <taxon>IRL clade</taxon>
        <taxon>Trifolieae</taxon>
        <taxon>Trifolium</taxon>
    </lineage>
</organism>